<evidence type="ECO:0000256" key="1">
    <source>
        <dbReference type="SAM" id="MobiDB-lite"/>
    </source>
</evidence>
<dbReference type="RefSeq" id="WP_158205754.1">
    <property type="nucleotide sequence ID" value="NZ_WSZK01000030.1"/>
</dbReference>
<dbReference type="SUPFAM" id="SSF56024">
    <property type="entry name" value="Phospholipase D/nuclease"/>
    <property type="match status" value="1"/>
</dbReference>
<dbReference type="Proteomes" id="UP000451471">
    <property type="component" value="Unassembled WGS sequence"/>
</dbReference>
<feature type="domain" description="Phospholipase D-like" evidence="2">
    <location>
        <begin position="483"/>
        <end position="624"/>
    </location>
</feature>
<reference evidence="3 4" key="1">
    <citation type="submission" date="2019-12" db="EMBL/GenBank/DDBJ databases">
        <title>Halocatena pleomorpha gen. nov. sp. nov., an extremely halophilic archaeon of family Halobacteriaceae isolated from saltpan soil.</title>
        <authorList>
            <person name="Pal Y."/>
            <person name="Verma A."/>
            <person name="Krishnamurthi S."/>
            <person name="Kumar P."/>
        </authorList>
    </citation>
    <scope>NUCLEOTIDE SEQUENCE [LARGE SCALE GENOMIC DNA]</scope>
    <source>
        <strain evidence="3 4">JCM 16495</strain>
    </source>
</reference>
<gene>
    <name evidence="3" type="ORF">GQS65_16650</name>
</gene>
<name>A0A6B0GS18_9EURY</name>
<evidence type="ECO:0000259" key="2">
    <source>
        <dbReference type="Pfam" id="PF13091"/>
    </source>
</evidence>
<feature type="region of interest" description="Disordered" evidence="1">
    <location>
        <begin position="1"/>
        <end position="20"/>
    </location>
</feature>
<proteinExistence type="predicted"/>
<dbReference type="AlphaFoldDB" id="A0A6B0GS18"/>
<protein>
    <recommendedName>
        <fullName evidence="2">Phospholipase D-like domain-containing protein</fullName>
    </recommendedName>
</protein>
<evidence type="ECO:0000313" key="3">
    <source>
        <dbReference type="EMBL" id="MWG36097.1"/>
    </source>
</evidence>
<dbReference type="Pfam" id="PF13091">
    <property type="entry name" value="PLDc_2"/>
    <property type="match status" value="1"/>
</dbReference>
<evidence type="ECO:0000313" key="4">
    <source>
        <dbReference type="Proteomes" id="UP000451471"/>
    </source>
</evidence>
<accession>A0A6B0GS18</accession>
<sequence>MTDGDLSTTAERLHTQSPNRLWGVSPESVYTTLAARSVSESATHRLSPHIRAEMLRTNDERDSEDVVKIHDWILKEFNLLKDGRPTLLGMVVLVSTEPQSLVRAIALSRLRTAETVLRSCTEVEGLLKRREFDSLLTDADESILGPLLGSLGFVTIYPDSVELHHDQVESALVAQSKIPRDLAVAEAYKQILTQIAEIGNQHCLDSVVERMTGSAPTEKAEAIEVVATLANTHPVTIDSEELTDAIEKKREEYEHEYRRLRSLLTPKDKSTLTHVDAPEPVDSNSVDEGKEFFIDVLATVSAHPGFAALDVQFISDRLSITSYDVYQELSTITGVDCEVRDNGLIEFASVPTSVDGNDLREEYTTHLVERCSTVRHRIDALSNASVTLTPEAIASDQIVAEDYASLDDGDVAPAYFTYTLVDPDALGEAKMDTYVGNSRGLGRERAQLRRWHRTRPPGLRSYTAMTDRLFSLGLERDLEHKILRIMTPFDDNTFNEYVSQIRRLLEQGFEVRLLTRHTKEQWEWQRLQRNLLSEIKEHRDRITVRTYSRFKEQQRVKPDMDFRKLGEFGIHGKVQTIGQPGEGAALLGSANFMRNSYDWNPECGIYTERTQFVDAAIEFFDIVWDISESDELSMERLQAIPDRKLVPTYYS</sequence>
<dbReference type="InterPro" id="IPR025202">
    <property type="entry name" value="PLD-like_dom"/>
</dbReference>
<feature type="compositionally biased region" description="Polar residues" evidence="1">
    <location>
        <begin position="1"/>
        <end position="19"/>
    </location>
</feature>
<dbReference type="EMBL" id="WSZK01000030">
    <property type="protein sequence ID" value="MWG36097.1"/>
    <property type="molecule type" value="Genomic_DNA"/>
</dbReference>
<dbReference type="CDD" id="cd00138">
    <property type="entry name" value="PLDc_SF"/>
    <property type="match status" value="1"/>
</dbReference>
<keyword evidence="4" id="KW-1185">Reference proteome</keyword>
<comment type="caution">
    <text evidence="3">The sequence shown here is derived from an EMBL/GenBank/DDBJ whole genome shotgun (WGS) entry which is preliminary data.</text>
</comment>
<dbReference type="Gene3D" id="3.30.870.10">
    <property type="entry name" value="Endonuclease Chain A"/>
    <property type="match status" value="1"/>
</dbReference>
<organism evidence="3 4">
    <name type="scientific">Halomarina oriensis</name>
    <dbReference type="NCBI Taxonomy" id="671145"/>
    <lineage>
        <taxon>Archaea</taxon>
        <taxon>Methanobacteriati</taxon>
        <taxon>Methanobacteriota</taxon>
        <taxon>Stenosarchaea group</taxon>
        <taxon>Halobacteria</taxon>
        <taxon>Halobacteriales</taxon>
        <taxon>Natronomonadaceae</taxon>
        <taxon>Halomarina</taxon>
    </lineage>
</organism>